<accession>A0A4P8IV90</accession>
<gene>
    <name evidence="2" type="ORF">FAZ95_29550</name>
</gene>
<organism evidence="2 3">
    <name type="scientific">Trinickia violacea</name>
    <dbReference type="NCBI Taxonomy" id="2571746"/>
    <lineage>
        <taxon>Bacteria</taxon>
        <taxon>Pseudomonadati</taxon>
        <taxon>Pseudomonadota</taxon>
        <taxon>Betaproteobacteria</taxon>
        <taxon>Burkholderiales</taxon>
        <taxon>Burkholderiaceae</taxon>
        <taxon>Trinickia</taxon>
    </lineage>
</organism>
<dbReference type="PANTHER" id="PTHR34988:SF1">
    <property type="entry name" value="DNA-BINDING PROTEIN"/>
    <property type="match status" value="1"/>
</dbReference>
<dbReference type="EMBL" id="CP040078">
    <property type="protein sequence ID" value="QCP53218.1"/>
    <property type="molecule type" value="Genomic_DNA"/>
</dbReference>
<dbReference type="GO" id="GO:0003677">
    <property type="term" value="F:DNA binding"/>
    <property type="evidence" value="ECO:0007669"/>
    <property type="project" value="UniProtKB-KW"/>
</dbReference>
<dbReference type="Pfam" id="PF03479">
    <property type="entry name" value="PCC"/>
    <property type="match status" value="1"/>
</dbReference>
<dbReference type="PROSITE" id="PS51742">
    <property type="entry name" value="PPC"/>
    <property type="match status" value="1"/>
</dbReference>
<dbReference type="PANTHER" id="PTHR34988">
    <property type="entry name" value="PROTEIN, PUTATIVE-RELATED"/>
    <property type="match status" value="1"/>
</dbReference>
<dbReference type="RefSeq" id="WP_137335988.1">
    <property type="nucleotide sequence ID" value="NZ_CP040078.1"/>
</dbReference>
<dbReference type="InterPro" id="IPR005175">
    <property type="entry name" value="PPC_dom"/>
</dbReference>
<dbReference type="Gene3D" id="3.30.1330.80">
    <property type="entry name" value="Hypothetical protein, similar to alpha- acetolactate decarboxylase, domain 2"/>
    <property type="match status" value="1"/>
</dbReference>
<evidence type="ECO:0000313" key="3">
    <source>
        <dbReference type="Proteomes" id="UP000298656"/>
    </source>
</evidence>
<keyword evidence="3" id="KW-1185">Reference proteome</keyword>
<feature type="domain" description="PPC" evidence="1">
    <location>
        <begin position="1"/>
        <end position="129"/>
    </location>
</feature>
<reference evidence="2 3" key="1">
    <citation type="submission" date="2019-05" db="EMBL/GenBank/DDBJ databases">
        <title>Burkholderia sp. DHOD12, isolated from subtropical forest soil.</title>
        <authorList>
            <person name="Gao Z.-H."/>
            <person name="Qiu L.-H."/>
        </authorList>
    </citation>
    <scope>NUCLEOTIDE SEQUENCE [LARGE SCALE GENOMIC DNA]</scope>
    <source>
        <strain evidence="2 3">DHOD12</strain>
    </source>
</reference>
<dbReference type="SUPFAM" id="SSF117856">
    <property type="entry name" value="AF0104/ALDC/Ptd012-like"/>
    <property type="match status" value="1"/>
</dbReference>
<keyword evidence="2" id="KW-0238">DNA-binding</keyword>
<evidence type="ECO:0000313" key="2">
    <source>
        <dbReference type="EMBL" id="QCP53218.1"/>
    </source>
</evidence>
<name>A0A4P8IV90_9BURK</name>
<dbReference type="KEGG" id="tvl:FAZ95_29550"/>
<dbReference type="Proteomes" id="UP000298656">
    <property type="component" value="Chromosome 2"/>
</dbReference>
<sequence>MQPHPLRLLPGDDLRASVEDALRQRELRAAFVLQGIGSLSVAQLRFAGAETPVTLRGDLEILTLAGSVSPDGAHLHMSVSDAGGQVFGGHVACGCTVRTTAEILLVLLPEHRFSRALDAGTGFMELVVQREPDGSARPTNLLPPHSPRE</sequence>
<evidence type="ECO:0000259" key="1">
    <source>
        <dbReference type="PROSITE" id="PS51742"/>
    </source>
</evidence>
<dbReference type="AlphaFoldDB" id="A0A4P8IV90"/>
<dbReference type="CDD" id="cd11378">
    <property type="entry name" value="DUF296"/>
    <property type="match status" value="1"/>
</dbReference>
<proteinExistence type="predicted"/>
<dbReference type="OrthoDB" id="552202at2"/>
<protein>
    <submittedName>
        <fullName evidence="2">DNA-binding protein</fullName>
    </submittedName>
</protein>